<comment type="pathway">
    <text evidence="1">Protein modification; protein ubiquitination.</text>
</comment>
<dbReference type="GO" id="GO:0046854">
    <property type="term" value="P:phosphatidylinositol phosphate biosynthetic process"/>
    <property type="evidence" value="ECO:0007669"/>
    <property type="project" value="TreeGrafter"/>
</dbReference>
<feature type="domain" description="SH2" evidence="5">
    <location>
        <begin position="113"/>
        <end position="205"/>
    </location>
</feature>
<feature type="region of interest" description="Disordered" evidence="4">
    <location>
        <begin position="1"/>
        <end position="51"/>
    </location>
</feature>
<evidence type="ECO:0000259" key="5">
    <source>
        <dbReference type="PROSITE" id="PS50001"/>
    </source>
</evidence>
<accession>A0A3Q0S3P9</accession>
<proteinExistence type="predicted"/>
<dbReference type="STRING" id="61819.ENSACIP00000019454"/>
<dbReference type="SUPFAM" id="SSF55550">
    <property type="entry name" value="SH2 domain"/>
    <property type="match status" value="1"/>
</dbReference>
<name>A0A3Q0S3P9_AMPCI</name>
<feature type="compositionally biased region" description="Basic and acidic residues" evidence="4">
    <location>
        <begin position="42"/>
        <end position="51"/>
    </location>
</feature>
<evidence type="ECO:0000256" key="4">
    <source>
        <dbReference type="SAM" id="MobiDB-lite"/>
    </source>
</evidence>
<reference evidence="7" key="1">
    <citation type="submission" date="2025-08" db="UniProtKB">
        <authorList>
            <consortium name="Ensembl"/>
        </authorList>
    </citation>
    <scope>IDENTIFICATION</scope>
</reference>
<dbReference type="OMA" id="CKLTVPY"/>
<dbReference type="PANTHER" id="PTHR10155:SF4">
    <property type="entry name" value="SUPPRESSOR OF CYTOKINE SIGNALING 1"/>
    <property type="match status" value="1"/>
</dbReference>
<evidence type="ECO:0000313" key="8">
    <source>
        <dbReference type="Proteomes" id="UP000261340"/>
    </source>
</evidence>
<dbReference type="InterPro" id="IPR036860">
    <property type="entry name" value="SH2_dom_sf"/>
</dbReference>
<dbReference type="PROSITE" id="PS50001">
    <property type="entry name" value="SH2"/>
    <property type="match status" value="1"/>
</dbReference>
<keyword evidence="8" id="KW-1185">Reference proteome</keyword>
<dbReference type="GO" id="GO:0046935">
    <property type="term" value="F:1-phosphatidylinositol-3-kinase regulator activity"/>
    <property type="evidence" value="ECO:0007669"/>
    <property type="project" value="TreeGrafter"/>
</dbReference>
<dbReference type="InterPro" id="IPR000980">
    <property type="entry name" value="SH2"/>
</dbReference>
<dbReference type="GeneTree" id="ENSGT00940000167193"/>
<evidence type="ECO:0000256" key="3">
    <source>
        <dbReference type="PROSITE-ProRule" id="PRU00191"/>
    </source>
</evidence>
<dbReference type="Pfam" id="PF00017">
    <property type="entry name" value="SH2"/>
    <property type="match status" value="1"/>
</dbReference>
<keyword evidence="2 3" id="KW-0727">SH2 domain</keyword>
<dbReference type="SMART" id="SM00252">
    <property type="entry name" value="SH2"/>
    <property type="match status" value="1"/>
</dbReference>
<dbReference type="GO" id="GO:0016567">
    <property type="term" value="P:protein ubiquitination"/>
    <property type="evidence" value="ECO:0007669"/>
    <property type="project" value="UniProtKB-UniPathway"/>
</dbReference>
<dbReference type="PROSITE" id="PS50225">
    <property type="entry name" value="SOCS"/>
    <property type="match status" value="1"/>
</dbReference>
<dbReference type="InterPro" id="IPR001496">
    <property type="entry name" value="SOCS_box"/>
</dbReference>
<dbReference type="GO" id="GO:0005942">
    <property type="term" value="C:phosphatidylinositol 3-kinase complex"/>
    <property type="evidence" value="ECO:0007669"/>
    <property type="project" value="TreeGrafter"/>
</dbReference>
<dbReference type="AlphaFoldDB" id="A0A3Q0S3P9"/>
<feature type="compositionally biased region" description="Polar residues" evidence="4">
    <location>
        <begin position="10"/>
        <end position="27"/>
    </location>
</feature>
<organism evidence="7 8">
    <name type="scientific">Amphilophus citrinellus</name>
    <name type="common">Midas cichlid</name>
    <name type="synonym">Cichlasoma citrinellum</name>
    <dbReference type="NCBI Taxonomy" id="61819"/>
    <lineage>
        <taxon>Eukaryota</taxon>
        <taxon>Metazoa</taxon>
        <taxon>Chordata</taxon>
        <taxon>Craniata</taxon>
        <taxon>Vertebrata</taxon>
        <taxon>Euteleostomi</taxon>
        <taxon>Actinopterygii</taxon>
        <taxon>Neopterygii</taxon>
        <taxon>Teleostei</taxon>
        <taxon>Neoteleostei</taxon>
        <taxon>Acanthomorphata</taxon>
        <taxon>Ovalentaria</taxon>
        <taxon>Cichlomorphae</taxon>
        <taxon>Cichliformes</taxon>
        <taxon>Cichlidae</taxon>
        <taxon>New World cichlids</taxon>
        <taxon>Cichlasomatinae</taxon>
        <taxon>Heroini</taxon>
        <taxon>Amphilophus</taxon>
    </lineage>
</organism>
<dbReference type="Gene3D" id="3.30.505.10">
    <property type="entry name" value="SH2 domain"/>
    <property type="match status" value="1"/>
</dbReference>
<dbReference type="UniPathway" id="UPA00143"/>
<reference evidence="7" key="2">
    <citation type="submission" date="2025-09" db="UniProtKB">
        <authorList>
            <consortium name="Ensembl"/>
        </authorList>
    </citation>
    <scope>IDENTIFICATION</scope>
</reference>
<evidence type="ECO:0000259" key="6">
    <source>
        <dbReference type="PROSITE" id="PS50225"/>
    </source>
</evidence>
<evidence type="ECO:0000256" key="1">
    <source>
        <dbReference type="ARBA" id="ARBA00004906"/>
    </source>
</evidence>
<evidence type="ECO:0000313" key="7">
    <source>
        <dbReference type="Ensembl" id="ENSACIP00000019454.1"/>
    </source>
</evidence>
<sequence length="245" mass="28236">MVRDNLNRVVVQSPQQNHAAETQNPSEPSEEHPGPKWEQSPDEEKPESTELRQRRLDLLRWFKDNTKEEADFWVSPATGADVDSVPTHLRPFTSEAEYKLVKSTYHQLLHSGYYWGPMTMEEAHEILRHAPAGTFLIRDSGQPDVFFTLSYQSDDGPTSIRVQLNKLLFSLYGSQRTFASLFALLTYYTSSGCKLTVPYRKQRPERLKQMCRRAFVRAFGAESISKLPRLNMQVKGYVHAYPHSI</sequence>
<dbReference type="Proteomes" id="UP000261340">
    <property type="component" value="Unplaced"/>
</dbReference>
<dbReference type="PANTHER" id="PTHR10155">
    <property type="entry name" value="PHOSPHATIDYLINOSITOL 3-KINASE REGULATORY SUBUNIT"/>
    <property type="match status" value="1"/>
</dbReference>
<protein>
    <submittedName>
        <fullName evidence="7">Suppressor of cytokine signaling 1b</fullName>
    </submittedName>
</protein>
<feature type="domain" description="SOCS box" evidence="6">
    <location>
        <begin position="194"/>
        <end position="244"/>
    </location>
</feature>
<dbReference type="Ensembl" id="ENSACIT00000019973.1">
    <property type="protein sequence ID" value="ENSACIP00000019454.1"/>
    <property type="gene ID" value="ENSACIG00000015155.1"/>
</dbReference>
<evidence type="ECO:0000256" key="2">
    <source>
        <dbReference type="ARBA" id="ARBA00022999"/>
    </source>
</evidence>